<name>J9GX97_9ZZZZ</name>
<organism evidence="1">
    <name type="scientific">gut metagenome</name>
    <dbReference type="NCBI Taxonomy" id="749906"/>
    <lineage>
        <taxon>unclassified sequences</taxon>
        <taxon>metagenomes</taxon>
        <taxon>organismal metagenomes</taxon>
    </lineage>
</organism>
<gene>
    <name evidence="1" type="ORF">EVA_04198</name>
</gene>
<feature type="non-terminal residue" evidence="1">
    <location>
        <position position="54"/>
    </location>
</feature>
<sequence>MEKKVWMTVGIALTALGASAAMAETMKIGALPAADAIVLYVASDEGLFQKAGLD</sequence>
<proteinExistence type="predicted"/>
<reference evidence="1" key="1">
    <citation type="journal article" date="2012" name="PLoS ONE">
        <title>Gene sets for utilization of primary and secondary nutrition supplies in the distal gut of endangered iberian lynx.</title>
        <authorList>
            <person name="Alcaide M."/>
            <person name="Messina E."/>
            <person name="Richter M."/>
            <person name="Bargiela R."/>
            <person name="Peplies J."/>
            <person name="Huws S.A."/>
            <person name="Newbold C.J."/>
            <person name="Golyshin P.N."/>
            <person name="Simon M.A."/>
            <person name="Lopez G."/>
            <person name="Yakimov M.M."/>
            <person name="Ferrer M."/>
        </authorList>
    </citation>
    <scope>NUCLEOTIDE SEQUENCE</scope>
</reference>
<dbReference type="AlphaFoldDB" id="J9GX97"/>
<comment type="caution">
    <text evidence="1">The sequence shown here is derived from an EMBL/GenBank/DDBJ whole genome shotgun (WGS) entry which is preliminary data.</text>
</comment>
<accession>J9GX97</accession>
<protein>
    <submittedName>
        <fullName evidence="1">Secreted protein</fullName>
    </submittedName>
</protein>
<evidence type="ECO:0000313" key="1">
    <source>
        <dbReference type="EMBL" id="EJX07693.1"/>
    </source>
</evidence>
<dbReference type="EMBL" id="AMCI01000814">
    <property type="protein sequence ID" value="EJX07693.1"/>
    <property type="molecule type" value="Genomic_DNA"/>
</dbReference>